<sequence>MIKEGTATYVDGQGPVIPFTGKYAVKDARVFDLIRAGWDRAGLADAPYRPLRIEFELTTKCNDTCPSCGMGALSLQAGRSLTDGQLDHLVSEFESIALPSVAITGGEPFVATRALLRFMDRARGTVDISKLTTNGVWGSERRCGPTFDRLVAHGLLDNRLFVPLLMVSIGEQTTPLDRVCRIIHHVVTEFSHRELNIAVSSLADPADREHKIYPLMRLYEETYGGFPHDRVHSTMRVYLENERLEDQALIHRPGRTSVAKWMDHCYDCFAPTVGAYVLPTALLKASGDLYACAAFNVPEKLRFGNIFAEPLREVIARTNRSSYVATVREGGGLKALHRVIPRAETEKMTCGSFCGSCSLLIDAYEQRTGERGPGGPALPMVNADTLWSRLAATRAGRDNACG</sequence>
<dbReference type="EMBL" id="JBIASD010000018">
    <property type="protein sequence ID" value="MFF3669083.1"/>
    <property type="molecule type" value="Genomic_DNA"/>
</dbReference>
<gene>
    <name evidence="1" type="ORF">ACFYXI_26195</name>
</gene>
<protein>
    <submittedName>
        <fullName evidence="1">4Fe-4S cluster-binding domain-containing protein</fullName>
    </submittedName>
</protein>
<dbReference type="CDD" id="cd21109">
    <property type="entry name" value="SPASM"/>
    <property type="match status" value="1"/>
</dbReference>
<dbReference type="Gene3D" id="3.20.20.70">
    <property type="entry name" value="Aldolase class I"/>
    <property type="match status" value="1"/>
</dbReference>
<dbReference type="InterPro" id="IPR058240">
    <property type="entry name" value="rSAM_sf"/>
</dbReference>
<dbReference type="InterPro" id="IPR050377">
    <property type="entry name" value="Radical_SAM_PqqE_MftC-like"/>
</dbReference>
<dbReference type="PANTHER" id="PTHR11228:SF7">
    <property type="entry name" value="PQQA PEPTIDE CYCLASE"/>
    <property type="match status" value="1"/>
</dbReference>
<proteinExistence type="predicted"/>
<dbReference type="RefSeq" id="WP_387414940.1">
    <property type="nucleotide sequence ID" value="NZ_JBIASD010000018.1"/>
</dbReference>
<name>A0ABW6SXS9_9ACTN</name>
<reference evidence="1 2" key="1">
    <citation type="submission" date="2024-10" db="EMBL/GenBank/DDBJ databases">
        <title>The Natural Products Discovery Center: Release of the First 8490 Sequenced Strains for Exploring Actinobacteria Biosynthetic Diversity.</title>
        <authorList>
            <person name="Kalkreuter E."/>
            <person name="Kautsar S.A."/>
            <person name="Yang D."/>
            <person name="Bader C.D."/>
            <person name="Teijaro C.N."/>
            <person name="Fluegel L."/>
            <person name="Davis C.M."/>
            <person name="Simpson J.R."/>
            <person name="Lauterbach L."/>
            <person name="Steele A.D."/>
            <person name="Gui C."/>
            <person name="Meng S."/>
            <person name="Li G."/>
            <person name="Viehrig K."/>
            <person name="Ye F."/>
            <person name="Su P."/>
            <person name="Kiefer A.F."/>
            <person name="Nichols A."/>
            <person name="Cepeda A.J."/>
            <person name="Yan W."/>
            <person name="Fan B."/>
            <person name="Jiang Y."/>
            <person name="Adhikari A."/>
            <person name="Zheng C.-J."/>
            <person name="Schuster L."/>
            <person name="Cowan T.M."/>
            <person name="Smanski M.J."/>
            <person name="Chevrette M.G."/>
            <person name="De Carvalho L.P.S."/>
            <person name="Shen B."/>
        </authorList>
    </citation>
    <scope>NUCLEOTIDE SEQUENCE [LARGE SCALE GENOMIC DNA]</scope>
    <source>
        <strain evidence="1 2">NPDC002173</strain>
    </source>
</reference>
<keyword evidence="2" id="KW-1185">Reference proteome</keyword>
<dbReference type="SUPFAM" id="SSF102114">
    <property type="entry name" value="Radical SAM enzymes"/>
    <property type="match status" value="1"/>
</dbReference>
<evidence type="ECO:0000313" key="2">
    <source>
        <dbReference type="Proteomes" id="UP001602013"/>
    </source>
</evidence>
<comment type="caution">
    <text evidence="1">The sequence shown here is derived from an EMBL/GenBank/DDBJ whole genome shotgun (WGS) entry which is preliminary data.</text>
</comment>
<evidence type="ECO:0000313" key="1">
    <source>
        <dbReference type="EMBL" id="MFF3669083.1"/>
    </source>
</evidence>
<dbReference type="PANTHER" id="PTHR11228">
    <property type="entry name" value="RADICAL SAM DOMAIN PROTEIN"/>
    <property type="match status" value="1"/>
</dbReference>
<organism evidence="1 2">
    <name type="scientific">Microtetraspora malaysiensis</name>
    <dbReference type="NCBI Taxonomy" id="161358"/>
    <lineage>
        <taxon>Bacteria</taxon>
        <taxon>Bacillati</taxon>
        <taxon>Actinomycetota</taxon>
        <taxon>Actinomycetes</taxon>
        <taxon>Streptosporangiales</taxon>
        <taxon>Streptosporangiaceae</taxon>
        <taxon>Microtetraspora</taxon>
    </lineage>
</organism>
<dbReference type="Proteomes" id="UP001602013">
    <property type="component" value="Unassembled WGS sequence"/>
</dbReference>
<dbReference type="InterPro" id="IPR013785">
    <property type="entry name" value="Aldolase_TIM"/>
</dbReference>
<accession>A0ABW6SXS9</accession>
<dbReference type="Pfam" id="PF13353">
    <property type="entry name" value="Fer4_12"/>
    <property type="match status" value="1"/>
</dbReference>